<evidence type="ECO:0000256" key="1">
    <source>
        <dbReference type="ARBA" id="ARBA00001974"/>
    </source>
</evidence>
<dbReference type="Gene3D" id="3.30.465.10">
    <property type="match status" value="1"/>
</dbReference>
<gene>
    <name evidence="7" type="ORF">GCM10023320_62480</name>
</gene>
<keyword evidence="5" id="KW-0560">Oxidoreductase</keyword>
<dbReference type="PANTHER" id="PTHR42973:SF39">
    <property type="entry name" value="FAD-BINDING PCMH-TYPE DOMAIN-CONTAINING PROTEIN"/>
    <property type="match status" value="1"/>
</dbReference>
<dbReference type="InterPro" id="IPR050416">
    <property type="entry name" value="FAD-linked_Oxidoreductase"/>
</dbReference>
<accession>A0ABP9NV94</accession>
<dbReference type="PROSITE" id="PS51387">
    <property type="entry name" value="FAD_PCMH"/>
    <property type="match status" value="1"/>
</dbReference>
<dbReference type="Pfam" id="PF08031">
    <property type="entry name" value="BBE"/>
    <property type="match status" value="1"/>
</dbReference>
<evidence type="ECO:0000256" key="5">
    <source>
        <dbReference type="ARBA" id="ARBA00023002"/>
    </source>
</evidence>
<comment type="caution">
    <text evidence="7">The sequence shown here is derived from an EMBL/GenBank/DDBJ whole genome shotgun (WGS) entry which is preliminary data.</text>
</comment>
<dbReference type="Gene3D" id="3.40.462.20">
    <property type="match status" value="1"/>
</dbReference>
<dbReference type="EMBL" id="BAABJO010000030">
    <property type="protein sequence ID" value="GAA5134538.1"/>
    <property type="molecule type" value="Genomic_DNA"/>
</dbReference>
<reference evidence="8" key="1">
    <citation type="journal article" date="2019" name="Int. J. Syst. Evol. Microbiol.">
        <title>The Global Catalogue of Microorganisms (GCM) 10K type strain sequencing project: providing services to taxonomists for standard genome sequencing and annotation.</title>
        <authorList>
            <consortium name="The Broad Institute Genomics Platform"/>
            <consortium name="The Broad Institute Genome Sequencing Center for Infectious Disease"/>
            <person name="Wu L."/>
            <person name="Ma J."/>
        </authorList>
    </citation>
    <scope>NUCLEOTIDE SEQUENCE [LARGE SCALE GENOMIC DNA]</scope>
    <source>
        <strain evidence="8">JCM 18302</strain>
    </source>
</reference>
<comment type="cofactor">
    <cofactor evidence="1">
        <name>FAD</name>
        <dbReference type="ChEBI" id="CHEBI:57692"/>
    </cofactor>
</comment>
<dbReference type="InterPro" id="IPR006094">
    <property type="entry name" value="Oxid_FAD_bind_N"/>
</dbReference>
<evidence type="ECO:0000313" key="7">
    <source>
        <dbReference type="EMBL" id="GAA5134538.1"/>
    </source>
</evidence>
<dbReference type="Pfam" id="PF01565">
    <property type="entry name" value="FAD_binding_4"/>
    <property type="match status" value="1"/>
</dbReference>
<protein>
    <submittedName>
        <fullName evidence="7">FAD-binding oxidoreductase</fullName>
    </submittedName>
</protein>
<evidence type="ECO:0000256" key="2">
    <source>
        <dbReference type="ARBA" id="ARBA00005466"/>
    </source>
</evidence>
<dbReference type="Proteomes" id="UP001500804">
    <property type="component" value="Unassembled WGS sequence"/>
</dbReference>
<keyword evidence="8" id="KW-1185">Reference proteome</keyword>
<organism evidence="7 8">
    <name type="scientific">Pseudonocardia adelaidensis</name>
    <dbReference type="NCBI Taxonomy" id="648754"/>
    <lineage>
        <taxon>Bacteria</taxon>
        <taxon>Bacillati</taxon>
        <taxon>Actinomycetota</taxon>
        <taxon>Actinomycetes</taxon>
        <taxon>Pseudonocardiales</taxon>
        <taxon>Pseudonocardiaceae</taxon>
        <taxon>Pseudonocardia</taxon>
    </lineage>
</organism>
<evidence type="ECO:0000259" key="6">
    <source>
        <dbReference type="PROSITE" id="PS51387"/>
    </source>
</evidence>
<evidence type="ECO:0000256" key="3">
    <source>
        <dbReference type="ARBA" id="ARBA00022630"/>
    </source>
</evidence>
<keyword evidence="3" id="KW-0285">Flavoprotein</keyword>
<name>A0ABP9NV94_9PSEU</name>
<dbReference type="PANTHER" id="PTHR42973">
    <property type="entry name" value="BINDING OXIDOREDUCTASE, PUTATIVE (AFU_ORTHOLOGUE AFUA_1G17690)-RELATED"/>
    <property type="match status" value="1"/>
</dbReference>
<sequence length="464" mass="49644">MSGMAIRATRRLADQICGRVLLPGDAGYHDARAVWNAMIDRRPRLIVRCAGIADVIAAVRFARDHDLEIGVRCGGHGVVGHAVPQDGLMIDLTPMGGVRVDPRRRRARVQGGALLGVLDEASQAHGLATTAGNVSHTGVGGLTLGGGMGWLARRYGLSCDNVRSFELVTADGDVVRASAQENPELFWGLRGGGGNFGIVTEFEFELHATGTRALVVNLGFSLENGYEAMRGWRDLLATAPRPATLTARVSDDPDRPGTPVANIGYVWVGDPGDGEKLLGPLRALGKPAAERVERVSYLALQQRDDAVDGHALRRYWKGHYLTELTDEAIERFLLRGTADGRGEHLPGAALQSHGGAIADVPVTDTAFAHRDTLVEFTTSTGWTEPGEDGERIAAARRCAAAVEPFAGGAYVNALNDEGAVGVRRAYPTHTLARLTALKNAYDPENVFHLNHNIAPTTRVREIAS</sequence>
<proteinExistence type="inferred from homology"/>
<dbReference type="InterPro" id="IPR016166">
    <property type="entry name" value="FAD-bd_PCMH"/>
</dbReference>
<dbReference type="InterPro" id="IPR012951">
    <property type="entry name" value="BBE"/>
</dbReference>
<evidence type="ECO:0000256" key="4">
    <source>
        <dbReference type="ARBA" id="ARBA00022827"/>
    </source>
</evidence>
<dbReference type="InterPro" id="IPR016169">
    <property type="entry name" value="FAD-bd_PCMH_sub2"/>
</dbReference>
<feature type="domain" description="FAD-binding PCMH-type" evidence="6">
    <location>
        <begin position="38"/>
        <end position="209"/>
    </location>
</feature>
<dbReference type="InterPro" id="IPR016167">
    <property type="entry name" value="FAD-bd_PCMH_sub1"/>
</dbReference>
<evidence type="ECO:0000313" key="8">
    <source>
        <dbReference type="Proteomes" id="UP001500804"/>
    </source>
</evidence>
<comment type="similarity">
    <text evidence="2">Belongs to the oxygen-dependent FAD-linked oxidoreductase family.</text>
</comment>
<dbReference type="InterPro" id="IPR036318">
    <property type="entry name" value="FAD-bd_PCMH-like_sf"/>
</dbReference>
<keyword evidence="4" id="KW-0274">FAD</keyword>
<dbReference type="Gene3D" id="3.30.43.10">
    <property type="entry name" value="Uridine Diphospho-n-acetylenolpyruvylglucosamine Reductase, domain 2"/>
    <property type="match status" value="1"/>
</dbReference>
<dbReference type="SUPFAM" id="SSF56176">
    <property type="entry name" value="FAD-binding/transporter-associated domain-like"/>
    <property type="match status" value="1"/>
</dbReference>